<evidence type="ECO:0000313" key="2">
    <source>
        <dbReference type="EMBL" id="MCI2230521.1"/>
    </source>
</evidence>
<sequence>MIKKVLTFLLLITFISTSFGQITSDKEATESLNWIIENPQIESDSLFTNKSANIFKWYASNNPQVEMRVSGISEFMDSSKSYKFFKEILMIYTLSEIDNQISKNVNKNESSFLAISNVLKYYDRIIKIDENYKNSVLQKYSALSEKDLKKQMKKLQ</sequence>
<protein>
    <submittedName>
        <fullName evidence="2">Uncharacterized protein</fullName>
    </submittedName>
</protein>
<feature type="signal peptide" evidence="1">
    <location>
        <begin position="1"/>
        <end position="20"/>
    </location>
</feature>
<dbReference type="AlphaFoldDB" id="A0A9X1VVR4"/>
<dbReference type="RefSeq" id="WP_242179675.1">
    <property type="nucleotide sequence ID" value="NZ_JAKQYM010000038.1"/>
</dbReference>
<dbReference type="EMBL" id="JAKQYM010000038">
    <property type="protein sequence ID" value="MCI2230521.1"/>
    <property type="molecule type" value="Genomic_DNA"/>
</dbReference>
<evidence type="ECO:0000256" key="1">
    <source>
        <dbReference type="SAM" id="SignalP"/>
    </source>
</evidence>
<proteinExistence type="predicted"/>
<name>A0A9X1VVR4_9FLAO</name>
<dbReference type="Proteomes" id="UP001139369">
    <property type="component" value="Unassembled WGS sequence"/>
</dbReference>
<accession>A0A9X1VVR4</accession>
<reference evidence="2" key="1">
    <citation type="submission" date="2022-02" db="EMBL/GenBank/DDBJ databases">
        <title>Polaribacter sp. MSW13, isolated from seawater.</title>
        <authorList>
            <person name="Kristyanto S."/>
            <person name="Jung J."/>
            <person name="Jeon C.O."/>
        </authorList>
    </citation>
    <scope>NUCLEOTIDE SEQUENCE</scope>
    <source>
        <strain evidence="2">MSW13</strain>
    </source>
</reference>
<evidence type="ECO:0000313" key="3">
    <source>
        <dbReference type="Proteomes" id="UP001139369"/>
    </source>
</evidence>
<organism evidence="2 3">
    <name type="scientific">Polaribacter marinus</name>
    <dbReference type="NCBI Taxonomy" id="2916838"/>
    <lineage>
        <taxon>Bacteria</taxon>
        <taxon>Pseudomonadati</taxon>
        <taxon>Bacteroidota</taxon>
        <taxon>Flavobacteriia</taxon>
        <taxon>Flavobacteriales</taxon>
        <taxon>Flavobacteriaceae</taxon>
    </lineage>
</organism>
<keyword evidence="1" id="KW-0732">Signal</keyword>
<feature type="chain" id="PRO_5040837401" evidence="1">
    <location>
        <begin position="21"/>
        <end position="156"/>
    </location>
</feature>
<gene>
    <name evidence="2" type="ORF">MC378_15200</name>
</gene>
<keyword evidence="3" id="KW-1185">Reference proteome</keyword>
<comment type="caution">
    <text evidence="2">The sequence shown here is derived from an EMBL/GenBank/DDBJ whole genome shotgun (WGS) entry which is preliminary data.</text>
</comment>